<dbReference type="InterPro" id="IPR027417">
    <property type="entry name" value="P-loop_NTPase"/>
</dbReference>
<dbReference type="InterPro" id="IPR017871">
    <property type="entry name" value="ABC_transporter-like_CS"/>
</dbReference>
<evidence type="ECO:0000256" key="8">
    <source>
        <dbReference type="SAM" id="MobiDB-lite"/>
    </source>
</evidence>
<keyword evidence="4" id="KW-0547">Nucleotide-binding</keyword>
<evidence type="ECO:0000256" key="6">
    <source>
        <dbReference type="ARBA" id="ARBA00022989"/>
    </source>
</evidence>
<evidence type="ECO:0000256" key="9">
    <source>
        <dbReference type="SAM" id="Phobius"/>
    </source>
</evidence>
<dbReference type="PROSITE" id="PS00211">
    <property type="entry name" value="ABC_TRANSPORTER_1"/>
    <property type="match status" value="1"/>
</dbReference>
<dbReference type="OrthoDB" id="151099at2"/>
<keyword evidence="6 9" id="KW-1133">Transmembrane helix</keyword>
<dbReference type="InterPro" id="IPR008984">
    <property type="entry name" value="SMAD_FHA_dom_sf"/>
</dbReference>
<dbReference type="eggNOG" id="COG1716">
    <property type="taxonomic scope" value="Bacteria"/>
</dbReference>
<name>B8HVR2_CYAP4</name>
<dbReference type="PANTHER" id="PTHR48041">
    <property type="entry name" value="ABC TRANSPORTER G FAMILY MEMBER 28"/>
    <property type="match status" value="1"/>
</dbReference>
<reference evidence="12" key="1">
    <citation type="submission" date="2009-01" db="EMBL/GenBank/DDBJ databases">
        <title>Complete sequence of chromosome Cyanothece sp. PCC 7425.</title>
        <authorList>
            <consortium name="US DOE Joint Genome Institute"/>
            <person name="Lucas S."/>
            <person name="Copeland A."/>
            <person name="Lapidus A."/>
            <person name="Glavina del Rio T."/>
            <person name="Dalin E."/>
            <person name="Tice H."/>
            <person name="Bruce D."/>
            <person name="Goodwin L."/>
            <person name="Pitluck S."/>
            <person name="Sims D."/>
            <person name="Meineke L."/>
            <person name="Brettin T."/>
            <person name="Detter J.C."/>
            <person name="Han C."/>
            <person name="Larimer F."/>
            <person name="Land M."/>
            <person name="Hauser L."/>
            <person name="Kyrpides N."/>
            <person name="Ovchinnikova G."/>
            <person name="Liberton M."/>
            <person name="Stoeckel J."/>
            <person name="Banerjee A."/>
            <person name="Singh A."/>
            <person name="Page L."/>
            <person name="Sato H."/>
            <person name="Zhao L."/>
            <person name="Sherman L."/>
            <person name="Pakrasi H."/>
            <person name="Richardson P."/>
        </authorList>
    </citation>
    <scope>NUCLEOTIDE SEQUENCE</scope>
    <source>
        <strain evidence="12">PCC 7425</strain>
    </source>
</reference>
<feature type="transmembrane region" description="Helical" evidence="9">
    <location>
        <begin position="531"/>
        <end position="551"/>
    </location>
</feature>
<feature type="transmembrane region" description="Helical" evidence="9">
    <location>
        <begin position="864"/>
        <end position="883"/>
    </location>
</feature>
<dbReference type="EMBL" id="CP001344">
    <property type="protein sequence ID" value="ACL46374.1"/>
    <property type="molecule type" value="Genomic_DNA"/>
</dbReference>
<dbReference type="Gene3D" id="3.40.50.300">
    <property type="entry name" value="P-loop containing nucleotide triphosphate hydrolases"/>
    <property type="match status" value="1"/>
</dbReference>
<comment type="subcellular location">
    <subcellularLocation>
        <location evidence="1">Membrane</location>
        <topology evidence="1">Multi-pass membrane protein</topology>
    </subcellularLocation>
</comment>
<dbReference type="GO" id="GO:0016887">
    <property type="term" value="F:ATP hydrolysis activity"/>
    <property type="evidence" value="ECO:0007669"/>
    <property type="project" value="InterPro"/>
</dbReference>
<dbReference type="PANTHER" id="PTHR48041:SF139">
    <property type="entry name" value="PROTEIN SCARLET"/>
    <property type="match status" value="1"/>
</dbReference>
<dbReference type="eggNOG" id="COG1131">
    <property type="taxonomic scope" value="Bacteria"/>
</dbReference>
<dbReference type="KEGG" id="cyn:Cyan7425_4060"/>
<evidence type="ECO:0000256" key="7">
    <source>
        <dbReference type="ARBA" id="ARBA00023136"/>
    </source>
</evidence>
<keyword evidence="7 9" id="KW-0472">Membrane</keyword>
<evidence type="ECO:0000259" key="10">
    <source>
        <dbReference type="PROSITE" id="PS50006"/>
    </source>
</evidence>
<dbReference type="CDD" id="cd00060">
    <property type="entry name" value="FHA"/>
    <property type="match status" value="2"/>
</dbReference>
<dbReference type="Pfam" id="PF01061">
    <property type="entry name" value="ABC2_membrane"/>
    <property type="match status" value="1"/>
</dbReference>
<evidence type="ECO:0000256" key="4">
    <source>
        <dbReference type="ARBA" id="ARBA00022741"/>
    </source>
</evidence>
<dbReference type="InterPro" id="IPR013525">
    <property type="entry name" value="ABC2_TM"/>
</dbReference>
<dbReference type="InterPro" id="IPR003439">
    <property type="entry name" value="ABC_transporter-like_ATP-bd"/>
</dbReference>
<feature type="transmembrane region" description="Helical" evidence="9">
    <location>
        <begin position="606"/>
        <end position="630"/>
    </location>
</feature>
<dbReference type="InterPro" id="IPR050352">
    <property type="entry name" value="ABCG_transporters"/>
</dbReference>
<evidence type="ECO:0000256" key="1">
    <source>
        <dbReference type="ARBA" id="ARBA00004141"/>
    </source>
</evidence>
<keyword evidence="5" id="KW-0067">ATP-binding</keyword>
<evidence type="ECO:0000256" key="3">
    <source>
        <dbReference type="ARBA" id="ARBA00022692"/>
    </source>
</evidence>
<gene>
    <name evidence="12" type="ordered locus">Cyan7425_4060</name>
</gene>
<feature type="transmembrane region" description="Helical" evidence="9">
    <location>
        <begin position="678"/>
        <end position="697"/>
    </location>
</feature>
<dbReference type="STRING" id="395961.Cyan7425_4060"/>
<dbReference type="InterPro" id="IPR003593">
    <property type="entry name" value="AAA+_ATPase"/>
</dbReference>
<dbReference type="PROSITE" id="PS50006">
    <property type="entry name" value="FHA_DOMAIN"/>
    <property type="match status" value="2"/>
</dbReference>
<feature type="domain" description="FHA" evidence="10">
    <location>
        <begin position="125"/>
        <end position="174"/>
    </location>
</feature>
<dbReference type="Gene3D" id="2.60.200.20">
    <property type="match status" value="2"/>
</dbReference>
<feature type="transmembrane region" description="Helical" evidence="9">
    <location>
        <begin position="642"/>
        <end position="666"/>
    </location>
</feature>
<dbReference type="GO" id="GO:0140359">
    <property type="term" value="F:ABC-type transporter activity"/>
    <property type="evidence" value="ECO:0007669"/>
    <property type="project" value="InterPro"/>
</dbReference>
<feature type="region of interest" description="Disordered" evidence="8">
    <location>
        <begin position="776"/>
        <end position="803"/>
    </location>
</feature>
<evidence type="ECO:0000256" key="2">
    <source>
        <dbReference type="ARBA" id="ARBA00022448"/>
    </source>
</evidence>
<dbReference type="InterPro" id="IPR000253">
    <property type="entry name" value="FHA_dom"/>
</dbReference>
<dbReference type="eggNOG" id="COG0842">
    <property type="taxonomic scope" value="Bacteria"/>
</dbReference>
<keyword evidence="3 9" id="KW-0812">Transmembrane</keyword>
<feature type="domain" description="ABC transporter" evidence="11">
    <location>
        <begin position="212"/>
        <end position="454"/>
    </location>
</feature>
<dbReference type="HOGENOM" id="CLU_012042_0_0_3"/>
<keyword evidence="2" id="KW-0813">Transport</keyword>
<proteinExistence type="predicted"/>
<dbReference type="AlphaFoldDB" id="B8HVR2"/>
<evidence type="ECO:0000259" key="11">
    <source>
        <dbReference type="PROSITE" id="PS50893"/>
    </source>
</evidence>
<feature type="domain" description="FHA" evidence="10">
    <location>
        <begin position="32"/>
        <end position="81"/>
    </location>
</feature>
<dbReference type="GO" id="GO:0016020">
    <property type="term" value="C:membrane"/>
    <property type="evidence" value="ECO:0007669"/>
    <property type="project" value="UniProtKB-SubCell"/>
</dbReference>
<dbReference type="SUPFAM" id="SSF52540">
    <property type="entry name" value="P-loop containing nucleoside triphosphate hydrolases"/>
    <property type="match status" value="1"/>
</dbReference>
<dbReference type="SMART" id="SM00382">
    <property type="entry name" value="AAA"/>
    <property type="match status" value="1"/>
</dbReference>
<dbReference type="GO" id="GO:0005524">
    <property type="term" value="F:ATP binding"/>
    <property type="evidence" value="ECO:0007669"/>
    <property type="project" value="UniProtKB-KW"/>
</dbReference>
<organism evidence="12">
    <name type="scientific">Cyanothece sp. (strain PCC 7425 / ATCC 29141)</name>
    <dbReference type="NCBI Taxonomy" id="395961"/>
    <lineage>
        <taxon>Bacteria</taxon>
        <taxon>Bacillati</taxon>
        <taxon>Cyanobacteriota</taxon>
        <taxon>Cyanophyceae</taxon>
        <taxon>Gomontiellales</taxon>
        <taxon>Cyanothecaceae</taxon>
        <taxon>Cyanothece</taxon>
    </lineage>
</organism>
<dbReference type="Pfam" id="PF00005">
    <property type="entry name" value="ABC_tran"/>
    <property type="match status" value="1"/>
</dbReference>
<accession>B8HVR2</accession>
<dbReference type="FunFam" id="3.40.50.300:FF:000474">
    <property type="entry name" value="Putative ABC transporter ATP-binding subunit"/>
    <property type="match status" value="1"/>
</dbReference>
<dbReference type="CDD" id="cd03213">
    <property type="entry name" value="ABCG_EPDR"/>
    <property type="match status" value="1"/>
</dbReference>
<dbReference type="Pfam" id="PF00498">
    <property type="entry name" value="FHA"/>
    <property type="match status" value="2"/>
</dbReference>
<evidence type="ECO:0000256" key="5">
    <source>
        <dbReference type="ARBA" id="ARBA00022840"/>
    </source>
</evidence>
<dbReference type="SMART" id="SM00240">
    <property type="entry name" value="FHA"/>
    <property type="match status" value="2"/>
</dbReference>
<feature type="compositionally biased region" description="Pro residues" evidence="8">
    <location>
        <begin position="781"/>
        <end position="796"/>
    </location>
</feature>
<dbReference type="PROSITE" id="PS50893">
    <property type="entry name" value="ABC_TRANSPORTER_2"/>
    <property type="match status" value="1"/>
</dbReference>
<evidence type="ECO:0000313" key="12">
    <source>
        <dbReference type="EMBL" id="ACL46374.1"/>
    </source>
</evidence>
<feature type="transmembrane region" description="Helical" evidence="9">
    <location>
        <begin position="563"/>
        <end position="585"/>
    </location>
</feature>
<dbReference type="SUPFAM" id="SSF49879">
    <property type="entry name" value="SMAD/FHA domain"/>
    <property type="match status" value="2"/>
</dbReference>
<protein>
    <submittedName>
        <fullName evidence="12">FHA modulated ABC efflux pump with fused ATPase and integral membrane subunits</fullName>
    </submittedName>
</protein>
<sequence>MSHLPGTKIIPQAFMLEVSTSGERLPLDRDELILGSGPDCDLCLNEPTAAPCHARFVRRNNSFEVQTLDSEAGLWIAGKPISQQLLRHGDRITLSPQLSLTFLVVAPLQSPEQILPLNFGDRNAFTLGRDAHNDMVIDHLTVSAFHARIDRQDNGWTITDLDSSNGTFINGEKIIGQRPLHVGDTIQIGPHRLDFNPDGTLLFANEAGNLSLNALHLVKTIPRGFPLLQRSRVRLLNNISLSIQPREFVAIVGSSGAGKSTLLDALSGFRPAEEGEVLVNQHDLYTNFNAYRTAIGYVPQDDIIHQELTVTQALDYAARLRLPADTTVQERRQRVNDVLIDLELTHRRHVLVKNLSGGQRKRVSIGVELLTKPSLFFLDEATSGLDPGTEFQMMNLLRKLANQGRTILLITHATKNVMMCDQVVFLAKGGRVAFFGPPAEALDYFEVEDFDQIYLKVEQGAQEWQERYSQSPQYQKYILERQRDLPVDLPGKQHPRPVQPPAATQSKGVPAWRQFLILTQRNLTILFQDRVSLALMLALAPLLGVLDFVMWKRDLFDPQRGDAGQSFTMAFVSVLIAVIVGSLATMRELVKEAEIYRRERMVGLKIFPYIFSKVGLAIVLALYQAAIFLLTKLLSVQITTSLWTIAALYLTLLLSTLGGMIMGLLVSAFSPSQNVAPLLTILVLVPQITFAGAIIPLNTFGGAGQLISSLTITRWAFGAMVTLTEVGQDVAQDPCWQLSEPTRKALTEAQKQSCQCLGPQIFSRCNFPGIKREYVPAVDQPEPPRPQAPGDPPALPDNPFDSDYRDQVEAYSDRAKTYDRAMRTWQDQFTDWKEKRGTAIATAEALIKRFHDTQGNNFAVPVPLYWGIMAGIMTVMLAALLLIQKWKDIL</sequence>